<accession>A0ABM8UTK3</accession>
<keyword evidence="5" id="KW-0378">Hydrolase</keyword>
<dbReference type="Gene3D" id="3.30.920.30">
    <property type="entry name" value="Hypothetical protein"/>
    <property type="match status" value="1"/>
</dbReference>
<evidence type="ECO:0000256" key="5">
    <source>
        <dbReference type="ARBA" id="ARBA00022801"/>
    </source>
</evidence>
<comment type="similarity">
    <text evidence="1">Belongs to the HicA mRNA interferase family.</text>
</comment>
<keyword evidence="3" id="KW-0540">Nuclease</keyword>
<evidence type="ECO:0000256" key="2">
    <source>
        <dbReference type="ARBA" id="ARBA00022649"/>
    </source>
</evidence>
<organism evidence="8 9">
    <name type="scientific">Dyadobacter linearis</name>
    <dbReference type="NCBI Taxonomy" id="2823330"/>
    <lineage>
        <taxon>Bacteria</taxon>
        <taxon>Pseudomonadati</taxon>
        <taxon>Bacteroidota</taxon>
        <taxon>Cytophagia</taxon>
        <taxon>Cytophagales</taxon>
        <taxon>Spirosomataceae</taxon>
        <taxon>Dyadobacter</taxon>
    </lineage>
</organism>
<keyword evidence="2" id="KW-1277">Toxin-antitoxin system</keyword>
<dbReference type="EMBL" id="CAJRAU010000005">
    <property type="protein sequence ID" value="CAG5071654.1"/>
    <property type="molecule type" value="Genomic_DNA"/>
</dbReference>
<evidence type="ECO:0000256" key="6">
    <source>
        <dbReference type="ARBA" id="ARBA00022884"/>
    </source>
</evidence>
<keyword evidence="7" id="KW-0346">Stress response</keyword>
<proteinExistence type="inferred from homology"/>
<dbReference type="RefSeq" id="WP_215234956.1">
    <property type="nucleotide sequence ID" value="NZ_CAJRAU010000005.1"/>
</dbReference>
<evidence type="ECO:0000256" key="4">
    <source>
        <dbReference type="ARBA" id="ARBA00022759"/>
    </source>
</evidence>
<evidence type="ECO:0000313" key="8">
    <source>
        <dbReference type="EMBL" id="CAG5071654.1"/>
    </source>
</evidence>
<keyword evidence="4" id="KW-0255">Endonuclease</keyword>
<dbReference type="SUPFAM" id="SSF54786">
    <property type="entry name" value="YcfA/nrd intein domain"/>
    <property type="match status" value="1"/>
</dbReference>
<dbReference type="Pfam" id="PF07927">
    <property type="entry name" value="HicA_toxin"/>
    <property type="match status" value="1"/>
</dbReference>
<evidence type="ECO:0008006" key="10">
    <source>
        <dbReference type="Google" id="ProtNLM"/>
    </source>
</evidence>
<name>A0ABM8UTK3_9BACT</name>
<evidence type="ECO:0000256" key="1">
    <source>
        <dbReference type="ARBA" id="ARBA00006620"/>
    </source>
</evidence>
<keyword evidence="6" id="KW-0694">RNA-binding</keyword>
<reference evidence="8 9" key="1">
    <citation type="submission" date="2021-04" db="EMBL/GenBank/DDBJ databases">
        <authorList>
            <person name="Rodrigo-Torres L."/>
            <person name="Arahal R. D."/>
            <person name="Lucena T."/>
        </authorList>
    </citation>
    <scope>NUCLEOTIDE SEQUENCE [LARGE SCALE GENOMIC DNA]</scope>
    <source>
        <strain evidence="8 9">CECT 9623</strain>
    </source>
</reference>
<dbReference type="InterPro" id="IPR012933">
    <property type="entry name" value="HicA_mRNA_interferase"/>
</dbReference>
<keyword evidence="9" id="KW-1185">Reference proteome</keyword>
<evidence type="ECO:0000256" key="7">
    <source>
        <dbReference type="ARBA" id="ARBA00023016"/>
    </source>
</evidence>
<sequence>MKCSELLRMLKKDGWFHVRQNGSHIIMQHPTKSGQLVVPNHGAKEVKKGLLVFILKVAEIETNKR</sequence>
<comment type="caution">
    <text evidence="8">The sequence shown here is derived from an EMBL/GenBank/DDBJ whole genome shotgun (WGS) entry which is preliminary data.</text>
</comment>
<protein>
    <recommendedName>
        <fullName evidence="10">Type II toxin-antitoxin system HicA family toxin</fullName>
    </recommendedName>
</protein>
<gene>
    <name evidence="8" type="ORF">DYBT9623_03644</name>
</gene>
<dbReference type="Proteomes" id="UP000679725">
    <property type="component" value="Unassembled WGS sequence"/>
</dbReference>
<dbReference type="InterPro" id="IPR038570">
    <property type="entry name" value="HicA_sf"/>
</dbReference>
<evidence type="ECO:0000313" key="9">
    <source>
        <dbReference type="Proteomes" id="UP000679725"/>
    </source>
</evidence>
<evidence type="ECO:0000256" key="3">
    <source>
        <dbReference type="ARBA" id="ARBA00022722"/>
    </source>
</evidence>